<reference evidence="2 3" key="1">
    <citation type="submission" date="2006-10" db="EMBL/GenBank/DDBJ databases">
        <title>Complete sequence of Syntrophobacter fumaroxidans MPOB.</title>
        <authorList>
            <consortium name="US DOE Joint Genome Institute"/>
            <person name="Copeland A."/>
            <person name="Lucas S."/>
            <person name="Lapidus A."/>
            <person name="Barry K."/>
            <person name="Detter J.C."/>
            <person name="Glavina del Rio T."/>
            <person name="Hammon N."/>
            <person name="Israni S."/>
            <person name="Pitluck S."/>
            <person name="Goltsman E.G."/>
            <person name="Martinez M."/>
            <person name="Schmutz J."/>
            <person name="Larimer F."/>
            <person name="Land M."/>
            <person name="Hauser L."/>
            <person name="Kyrpides N."/>
            <person name="Kim E."/>
            <person name="Boone D.R."/>
            <person name="Brockman F."/>
            <person name="Culley D."/>
            <person name="Ferry J."/>
            <person name="Gunsalus R."/>
            <person name="McInerney M.J."/>
            <person name="Morrison M."/>
            <person name="Plugge C."/>
            <person name="Rohlin L."/>
            <person name="Scholten J."/>
            <person name="Sieber J."/>
            <person name="Stams A.J.M."/>
            <person name="Worm P."/>
            <person name="Henstra A.M."/>
            <person name="Richardson P."/>
        </authorList>
    </citation>
    <scope>NUCLEOTIDE SEQUENCE [LARGE SCALE GENOMIC DNA]</scope>
    <source>
        <strain evidence="3">DSM 10017 / MPOB</strain>
    </source>
</reference>
<dbReference type="eggNOG" id="COG1531">
    <property type="taxonomic scope" value="Bacteria"/>
</dbReference>
<dbReference type="AlphaFoldDB" id="A0LLB9"/>
<dbReference type="InterPro" id="IPR040459">
    <property type="entry name" value="MJ1316"/>
</dbReference>
<dbReference type="Proteomes" id="UP000001784">
    <property type="component" value="Chromosome"/>
</dbReference>
<name>A0LLB9_SYNFM</name>
<gene>
    <name evidence="2" type="ordered locus">Sfum_2543</name>
</gene>
<dbReference type="EMBL" id="CP000478">
    <property type="protein sequence ID" value="ABK18221.1"/>
    <property type="molecule type" value="Genomic_DNA"/>
</dbReference>
<dbReference type="InParanoid" id="A0LLB9"/>
<organism evidence="2 3">
    <name type="scientific">Syntrophobacter fumaroxidans (strain DSM 10017 / MPOB)</name>
    <dbReference type="NCBI Taxonomy" id="335543"/>
    <lineage>
        <taxon>Bacteria</taxon>
        <taxon>Pseudomonadati</taxon>
        <taxon>Thermodesulfobacteriota</taxon>
        <taxon>Syntrophobacteria</taxon>
        <taxon>Syntrophobacterales</taxon>
        <taxon>Syntrophobacteraceae</taxon>
        <taxon>Syntrophobacter</taxon>
    </lineage>
</organism>
<dbReference type="OrthoDB" id="5432064at2"/>
<keyword evidence="3" id="KW-1185">Reference proteome</keyword>
<evidence type="ECO:0000313" key="2">
    <source>
        <dbReference type="EMBL" id="ABK18221.1"/>
    </source>
</evidence>
<evidence type="ECO:0000259" key="1">
    <source>
        <dbReference type="Pfam" id="PF04457"/>
    </source>
</evidence>
<protein>
    <recommendedName>
        <fullName evidence="1">MJ1316 RNA cyclic group end recognition domain-containing protein</fullName>
    </recommendedName>
</protein>
<dbReference type="HOGENOM" id="CLU_2509732_0_0_7"/>
<dbReference type="Pfam" id="PF04457">
    <property type="entry name" value="MJ1316"/>
    <property type="match status" value="1"/>
</dbReference>
<accession>A0LLB9</accession>
<dbReference type="STRING" id="335543.Sfum_2543"/>
<evidence type="ECO:0000313" key="3">
    <source>
        <dbReference type="Proteomes" id="UP000001784"/>
    </source>
</evidence>
<sequence length="85" mass="10161">MVTIRDLLNRIRWDREFGAGFFELGYLDHVEHAIVRVPFRNIFFEEGDSFSFHLEKETGETLTIPLHRVREVYRNGIRIWQRPGG</sequence>
<dbReference type="KEGG" id="sfu:Sfum_2543"/>
<dbReference type="RefSeq" id="WP_011699389.1">
    <property type="nucleotide sequence ID" value="NC_008554.1"/>
</dbReference>
<proteinExistence type="predicted"/>
<feature type="domain" description="MJ1316 RNA cyclic group end recognition" evidence="1">
    <location>
        <begin position="1"/>
        <end position="82"/>
    </location>
</feature>